<evidence type="ECO:0000256" key="1">
    <source>
        <dbReference type="ARBA" id="ARBA00023125"/>
    </source>
</evidence>
<proteinExistence type="predicted"/>
<dbReference type="AlphaFoldDB" id="X1CMB6"/>
<dbReference type="Pfam" id="PF00486">
    <property type="entry name" value="Trans_reg_C"/>
    <property type="match status" value="1"/>
</dbReference>
<organism evidence="3">
    <name type="scientific">marine sediment metagenome</name>
    <dbReference type="NCBI Taxonomy" id="412755"/>
    <lineage>
        <taxon>unclassified sequences</taxon>
        <taxon>metagenomes</taxon>
        <taxon>ecological metagenomes</taxon>
    </lineage>
</organism>
<name>X1CMB6_9ZZZZ</name>
<evidence type="ECO:0000313" key="3">
    <source>
        <dbReference type="EMBL" id="GAH08902.1"/>
    </source>
</evidence>
<feature type="non-terminal residue" evidence="3">
    <location>
        <position position="1"/>
    </location>
</feature>
<comment type="caution">
    <text evidence="3">The sequence shown here is derived from an EMBL/GenBank/DDBJ whole genome shotgun (WGS) entry which is preliminary data.</text>
</comment>
<dbReference type="InterPro" id="IPR016032">
    <property type="entry name" value="Sig_transdc_resp-reg_C-effctor"/>
</dbReference>
<gene>
    <name evidence="3" type="ORF">S01H4_53862</name>
</gene>
<dbReference type="CDD" id="cd00383">
    <property type="entry name" value="trans_reg_C"/>
    <property type="match status" value="1"/>
</dbReference>
<reference evidence="3" key="1">
    <citation type="journal article" date="2014" name="Front. Microbiol.">
        <title>High frequency of phylogenetically diverse reductive dehalogenase-homologous genes in deep subseafloor sedimentary metagenomes.</title>
        <authorList>
            <person name="Kawai M."/>
            <person name="Futagami T."/>
            <person name="Toyoda A."/>
            <person name="Takaki Y."/>
            <person name="Nishi S."/>
            <person name="Hori S."/>
            <person name="Arai W."/>
            <person name="Tsubouchi T."/>
            <person name="Morono Y."/>
            <person name="Uchiyama I."/>
            <person name="Ito T."/>
            <person name="Fujiyama A."/>
            <person name="Inagaki F."/>
            <person name="Takami H."/>
        </authorList>
    </citation>
    <scope>NUCLEOTIDE SEQUENCE</scope>
    <source>
        <strain evidence="3">Expedition CK06-06</strain>
    </source>
</reference>
<dbReference type="SUPFAM" id="SSF46894">
    <property type="entry name" value="C-terminal effector domain of the bipartite response regulators"/>
    <property type="match status" value="1"/>
</dbReference>
<accession>X1CMB6</accession>
<dbReference type="GO" id="GO:0000160">
    <property type="term" value="P:phosphorelay signal transduction system"/>
    <property type="evidence" value="ECO:0007669"/>
    <property type="project" value="InterPro"/>
</dbReference>
<sequence length="75" mass="8757">ILTGKEYALLEYLLRNKGRIVTPVMILEHIWDMDYDGVSNIVNVYINHLRNKIDKDSSVKLIKTIRGHGYQIDEN</sequence>
<dbReference type="PROSITE" id="PS51755">
    <property type="entry name" value="OMPR_PHOB"/>
    <property type="match status" value="1"/>
</dbReference>
<dbReference type="EMBL" id="BART01030937">
    <property type="protein sequence ID" value="GAH08902.1"/>
    <property type="molecule type" value="Genomic_DNA"/>
</dbReference>
<dbReference type="InterPro" id="IPR036388">
    <property type="entry name" value="WH-like_DNA-bd_sf"/>
</dbReference>
<feature type="domain" description="OmpR/PhoB-type" evidence="2">
    <location>
        <begin position="1"/>
        <end position="74"/>
    </location>
</feature>
<evidence type="ECO:0000259" key="2">
    <source>
        <dbReference type="PROSITE" id="PS51755"/>
    </source>
</evidence>
<keyword evidence="1" id="KW-0238">DNA-binding</keyword>
<dbReference type="GO" id="GO:0003677">
    <property type="term" value="F:DNA binding"/>
    <property type="evidence" value="ECO:0007669"/>
    <property type="project" value="UniProtKB-KW"/>
</dbReference>
<dbReference type="GO" id="GO:0006355">
    <property type="term" value="P:regulation of DNA-templated transcription"/>
    <property type="evidence" value="ECO:0007669"/>
    <property type="project" value="InterPro"/>
</dbReference>
<dbReference type="Gene3D" id="1.10.10.10">
    <property type="entry name" value="Winged helix-like DNA-binding domain superfamily/Winged helix DNA-binding domain"/>
    <property type="match status" value="1"/>
</dbReference>
<dbReference type="SMART" id="SM00862">
    <property type="entry name" value="Trans_reg_C"/>
    <property type="match status" value="1"/>
</dbReference>
<protein>
    <recommendedName>
        <fullName evidence="2">OmpR/PhoB-type domain-containing protein</fullName>
    </recommendedName>
</protein>
<dbReference type="InterPro" id="IPR001867">
    <property type="entry name" value="OmpR/PhoB-type_DNA-bd"/>
</dbReference>